<keyword evidence="2" id="KW-1185">Reference proteome</keyword>
<accession>A0ABX0LS59</accession>
<comment type="caution">
    <text evidence="1">The sequence shown here is derived from an EMBL/GenBank/DDBJ whole genome shotgun (WGS) entry which is preliminary data.</text>
</comment>
<evidence type="ECO:0000313" key="1">
    <source>
        <dbReference type="EMBL" id="NHZ37272.1"/>
    </source>
</evidence>
<proteinExistence type="predicted"/>
<reference evidence="1 2" key="1">
    <citation type="submission" date="2019-09" db="EMBL/GenBank/DDBJ databases">
        <title>Taxonomy of Antarctic Massilia spp.: description of Massilia rubra sp. nov., Massilia aquatica sp. nov., Massilia mucilaginosa sp. nov., Massilia frigida sp. nov. isolated from streams, lakes and regoliths.</title>
        <authorList>
            <person name="Holochova P."/>
            <person name="Sedlacek I."/>
            <person name="Kralova S."/>
            <person name="Maslanova I."/>
            <person name="Busse H.-J."/>
            <person name="Stankova E."/>
            <person name="Vrbovska V."/>
            <person name="Kovarovic V."/>
            <person name="Bartak M."/>
            <person name="Svec P."/>
            <person name="Pantucek R."/>
        </authorList>
    </citation>
    <scope>NUCLEOTIDE SEQUENCE [LARGE SCALE GENOMIC DNA]</scope>
    <source>
        <strain evidence="1 2">CCM 8692</strain>
    </source>
</reference>
<protein>
    <submittedName>
        <fullName evidence="1">Uncharacterized protein</fullName>
    </submittedName>
</protein>
<dbReference type="Proteomes" id="UP000785613">
    <property type="component" value="Unassembled WGS sequence"/>
</dbReference>
<organism evidence="1 2">
    <name type="scientific">Massilia rubra</name>
    <dbReference type="NCBI Taxonomy" id="2607910"/>
    <lineage>
        <taxon>Bacteria</taxon>
        <taxon>Pseudomonadati</taxon>
        <taxon>Pseudomonadota</taxon>
        <taxon>Betaproteobacteria</taxon>
        <taxon>Burkholderiales</taxon>
        <taxon>Oxalobacteraceae</taxon>
        <taxon>Telluria group</taxon>
        <taxon>Massilia</taxon>
    </lineage>
</organism>
<name>A0ABX0LS59_9BURK</name>
<dbReference type="RefSeq" id="WP_167230128.1">
    <property type="nucleotide sequence ID" value="NZ_VUYU01000026.1"/>
</dbReference>
<evidence type="ECO:0000313" key="2">
    <source>
        <dbReference type="Proteomes" id="UP000785613"/>
    </source>
</evidence>
<dbReference type="EMBL" id="VUYU01000026">
    <property type="protein sequence ID" value="NHZ37272.1"/>
    <property type="molecule type" value="Genomic_DNA"/>
</dbReference>
<sequence>MPAPPVPPLHTVVQFAACLDIGQRRLLLVGGNALAGQPQVYAGRLLPGGAPFDLRAFANTILGALFDLSLPAGFPALPIDTLDATITRAATPAQSRYRFDASSSVVVGNPFQAVLPIPVQFNGFQIALRSDAGAAGKQLRLSTVVTSSSGALAGLGDVSGSVVLGQGTYALGVSIAHEVSISGLLGSLLDCQIPPALALFLPTFKPLTAGMPLRIYYANADVEGGTPAQPDSYLRGLHVDQCVVEILDQQFSIVMDWRGAADYSFGASVAPLDFGFFKLTGPAVPLLPSPGLGGPQLTVGSSPAGLAISLGATLGFPDLAPLSLTLTAQDQSSAGQVFSGTIAYQGTVLGVSNPTLGIAWSKADGFRLGPFPEPSGLDSFIDFAKQLQALSQQPRSGCQALTSFAFKRAITTKFHFNAGLGSGTTTPPSSGGVTVYIGGTYDIYILGQLICTITFDPISLTIAVPGSLGDLGNAIVATLLGSAEALVRGLWNDQDAFFKLLAAQALIKGGQEVIDQLICNAGGEAVGKPVVDETAAELVAAAEAGAMDTLLAAATVLAAATAALSFFASIWKCISGEQKRENAAAQRRHDQAVQRIEQLLAINNFVATYVFDGSQCHAQARWDGLDISDPNATLTATLVDLTGGGGSQDFPVDINADSLTAPMALLPGRSYKLMLCGSYSFNDSPCSGIPVDDDISVDILTPTLTAAYQPAANQVVANWPPTAGFSTPDGTPVSAVLYLLSLWDTVAGQPVAGIAASVPVSGPAPAGGYRASLSLLPAQPPYFHPQGGTRYQLQLQACANHALFDSAGVRGDAFAAGRGIDHTLIGISFDVQ</sequence>
<gene>
    <name evidence="1" type="ORF">F0185_27280</name>
</gene>